<protein>
    <submittedName>
        <fullName evidence="3">SGNH/GDSL hydrolase family protein</fullName>
        <ecNumber evidence="3">3.1.-.-</ecNumber>
    </submittedName>
</protein>
<reference evidence="3 4" key="1">
    <citation type="submission" date="2023-11" db="EMBL/GenBank/DDBJ databases">
        <title>Coraliomargarita sp. nov., isolated from marine algae.</title>
        <authorList>
            <person name="Lee J.K."/>
            <person name="Baek J.H."/>
            <person name="Kim J.M."/>
            <person name="Choi D.G."/>
            <person name="Jeon C.O."/>
        </authorList>
    </citation>
    <scope>NUCLEOTIDE SEQUENCE [LARGE SCALE GENOMIC DNA]</scope>
    <source>
        <strain evidence="3 4">J2-16</strain>
    </source>
</reference>
<dbReference type="RefSeq" id="WP_319833588.1">
    <property type="nucleotide sequence ID" value="NZ_CP138858.1"/>
</dbReference>
<dbReference type="SUPFAM" id="SSF52266">
    <property type="entry name" value="SGNH hydrolase"/>
    <property type="match status" value="1"/>
</dbReference>
<dbReference type="Proteomes" id="UP001324993">
    <property type="component" value="Chromosome"/>
</dbReference>
<evidence type="ECO:0000313" key="4">
    <source>
        <dbReference type="Proteomes" id="UP001324993"/>
    </source>
</evidence>
<dbReference type="GO" id="GO:0016787">
    <property type="term" value="F:hydrolase activity"/>
    <property type="evidence" value="ECO:0007669"/>
    <property type="project" value="UniProtKB-KW"/>
</dbReference>
<dbReference type="InterPro" id="IPR036514">
    <property type="entry name" value="SGNH_hydro_sf"/>
</dbReference>
<organism evidence="3 4">
    <name type="scientific">Coraliomargarita algicola</name>
    <dbReference type="NCBI Taxonomy" id="3092156"/>
    <lineage>
        <taxon>Bacteria</taxon>
        <taxon>Pseudomonadati</taxon>
        <taxon>Verrucomicrobiota</taxon>
        <taxon>Opitutia</taxon>
        <taxon>Puniceicoccales</taxon>
        <taxon>Coraliomargaritaceae</taxon>
        <taxon>Coraliomargarita</taxon>
    </lineage>
</organism>
<feature type="chain" id="PRO_5047077986" evidence="1">
    <location>
        <begin position="26"/>
        <end position="432"/>
    </location>
</feature>
<dbReference type="CDD" id="cd01834">
    <property type="entry name" value="SGNH_hydrolase_like_2"/>
    <property type="match status" value="1"/>
</dbReference>
<dbReference type="PANTHER" id="PTHR30383:SF5">
    <property type="entry name" value="SGNH HYDROLASE-TYPE ESTERASE DOMAIN-CONTAINING PROTEIN"/>
    <property type="match status" value="1"/>
</dbReference>
<dbReference type="EC" id="3.1.-.-" evidence="3"/>
<accession>A0ABZ0RKJ6</accession>
<feature type="signal peptide" evidence="1">
    <location>
        <begin position="1"/>
        <end position="25"/>
    </location>
</feature>
<keyword evidence="1" id="KW-0732">Signal</keyword>
<keyword evidence="3" id="KW-0378">Hydrolase</keyword>
<dbReference type="Pfam" id="PF13472">
    <property type="entry name" value="Lipase_GDSL_2"/>
    <property type="match status" value="1"/>
</dbReference>
<keyword evidence="4" id="KW-1185">Reference proteome</keyword>
<dbReference type="EMBL" id="CP138858">
    <property type="protein sequence ID" value="WPJ96731.1"/>
    <property type="molecule type" value="Genomic_DNA"/>
</dbReference>
<dbReference type="PANTHER" id="PTHR30383">
    <property type="entry name" value="THIOESTERASE 1/PROTEASE 1/LYSOPHOSPHOLIPASE L1"/>
    <property type="match status" value="1"/>
</dbReference>
<evidence type="ECO:0000256" key="1">
    <source>
        <dbReference type="SAM" id="SignalP"/>
    </source>
</evidence>
<dbReference type="Gene3D" id="3.40.50.1110">
    <property type="entry name" value="SGNH hydrolase"/>
    <property type="match status" value="1"/>
</dbReference>
<dbReference type="InterPro" id="IPR051532">
    <property type="entry name" value="Ester_Hydrolysis_Enzymes"/>
</dbReference>
<sequence>MMKVSYLMNVSRVLLALVGSGLTVAAATRSEPIFRPGDVWAICGDSITQQGVYSVFLESYLLACQPEPAVRAVQCGWGGMTAGRYAKLMEAGAQSFEPAIVTTCFGMNDGRYDYLNDEVAATYRQSLVEIVRRFKQSGVRRVVLGGPGVVDTFTFRNPKTAISAEEYNQTLGQLSELAAEVAMEEGADFADVHTIMLDVMARAKQALGESYPVAGPTDGVHAGPNGHLIMAYAFLKALGCEGAIGTLELDLQSGRGSSTAGHRILSASSEGLEIESTRYPFCFVRGLGDRPDSVTSILPFLPFNQDLNRYVLKVSGLSAPSARVTWGSESKLFSSDQLEHGINLAAEFLENPFSAAFRKLDAAVSEKQRFEVFYLKQFVGQNQNELMQSQPETAPGLERAGRALREVDDLLASSVRGQIMPVVHRIRVQPVP</sequence>
<feature type="domain" description="SGNH hydrolase-type esterase" evidence="2">
    <location>
        <begin position="44"/>
        <end position="227"/>
    </location>
</feature>
<evidence type="ECO:0000259" key="2">
    <source>
        <dbReference type="Pfam" id="PF13472"/>
    </source>
</evidence>
<evidence type="ECO:0000313" key="3">
    <source>
        <dbReference type="EMBL" id="WPJ96731.1"/>
    </source>
</evidence>
<dbReference type="InterPro" id="IPR013830">
    <property type="entry name" value="SGNH_hydro"/>
</dbReference>
<gene>
    <name evidence="3" type="ORF">SH580_03305</name>
</gene>
<name>A0ABZ0RKJ6_9BACT</name>
<proteinExistence type="predicted"/>